<organism evidence="2 3">
    <name type="scientific">Gonium pectorale</name>
    <name type="common">Green alga</name>
    <dbReference type="NCBI Taxonomy" id="33097"/>
    <lineage>
        <taxon>Eukaryota</taxon>
        <taxon>Viridiplantae</taxon>
        <taxon>Chlorophyta</taxon>
        <taxon>core chlorophytes</taxon>
        <taxon>Chlorophyceae</taxon>
        <taxon>CS clade</taxon>
        <taxon>Chlamydomonadales</taxon>
        <taxon>Volvocaceae</taxon>
        <taxon>Gonium</taxon>
    </lineage>
</organism>
<comment type="caution">
    <text evidence="2">The sequence shown here is derived from an EMBL/GenBank/DDBJ whole genome shotgun (WGS) entry which is preliminary data.</text>
</comment>
<feature type="compositionally biased region" description="Pro residues" evidence="1">
    <location>
        <begin position="334"/>
        <end position="361"/>
    </location>
</feature>
<sequence>MAVFGGERMLSDCCEDVSAPSQLDLLVASTVKWAAAAALATAPAGTRARIRVADRKFVAKLHGDVFLEPGGAGAGRKPYLPYLSLGGFQEGGRKAAVDVYVIMAYDSLYGLDGLKRGIFSHVAGGRALVVAGPDVMPAAYYEVASGGSSGALADGRRRLSAAAAAADWRGFGTRRLLANSTGASGNTTTVNGNITTSLTTNSTTTTTTATNTTATNGTSTATTSGGFNGTAVDVSEVTGPMGILFGNSVTDAGSNTTVTNSEAASVNSTVLLSNALIAAQQLVDRIRGDKTLTATQLAAAESTFFTARATLSRNSPGSQSFWTLVDTYDSLTASPPPSPPPPSPSPPPRPPPSPTRAPPSPSAVSALCISNATSVNATRLAVLRPPVNRTACAAQVSAAVANGALAGPASSLFVALRGVLCFALAGPLPDSVRLSASACGVACSGNSGETCGNSTAGSFTAYTFASLVSSKRL</sequence>
<evidence type="ECO:0000313" key="3">
    <source>
        <dbReference type="Proteomes" id="UP000075714"/>
    </source>
</evidence>
<dbReference type="InterPro" id="IPR011050">
    <property type="entry name" value="Pectin_lyase_fold/virulence"/>
</dbReference>
<dbReference type="AlphaFoldDB" id="A0A150GTT2"/>
<feature type="region of interest" description="Disordered" evidence="1">
    <location>
        <begin position="201"/>
        <end position="221"/>
    </location>
</feature>
<dbReference type="SUPFAM" id="SSF51126">
    <property type="entry name" value="Pectin lyase-like"/>
    <property type="match status" value="1"/>
</dbReference>
<name>A0A150GTT2_GONPE</name>
<accession>A0A150GTT2</accession>
<reference evidence="3" key="1">
    <citation type="journal article" date="2016" name="Nat. Commun.">
        <title>The Gonium pectorale genome demonstrates co-option of cell cycle regulation during the evolution of multicellularity.</title>
        <authorList>
            <person name="Hanschen E.R."/>
            <person name="Marriage T.N."/>
            <person name="Ferris P.J."/>
            <person name="Hamaji T."/>
            <person name="Toyoda A."/>
            <person name="Fujiyama A."/>
            <person name="Neme R."/>
            <person name="Noguchi H."/>
            <person name="Minakuchi Y."/>
            <person name="Suzuki M."/>
            <person name="Kawai-Toyooka H."/>
            <person name="Smith D.R."/>
            <person name="Sparks H."/>
            <person name="Anderson J."/>
            <person name="Bakaric R."/>
            <person name="Luria V."/>
            <person name="Karger A."/>
            <person name="Kirschner M.W."/>
            <person name="Durand P.M."/>
            <person name="Michod R.E."/>
            <person name="Nozaki H."/>
            <person name="Olson B.J."/>
        </authorList>
    </citation>
    <scope>NUCLEOTIDE SEQUENCE [LARGE SCALE GENOMIC DNA]</scope>
    <source>
        <strain evidence="3">NIES-2863</strain>
    </source>
</reference>
<protein>
    <recommendedName>
        <fullName evidence="4">WSC domain-containing protein</fullName>
    </recommendedName>
</protein>
<evidence type="ECO:0008006" key="4">
    <source>
        <dbReference type="Google" id="ProtNLM"/>
    </source>
</evidence>
<dbReference type="EMBL" id="LSYV01000008">
    <property type="protein sequence ID" value="KXZ53194.1"/>
    <property type="molecule type" value="Genomic_DNA"/>
</dbReference>
<proteinExistence type="predicted"/>
<evidence type="ECO:0000256" key="1">
    <source>
        <dbReference type="SAM" id="MobiDB-lite"/>
    </source>
</evidence>
<dbReference type="STRING" id="33097.A0A150GTT2"/>
<feature type="region of interest" description="Disordered" evidence="1">
    <location>
        <begin position="329"/>
        <end position="362"/>
    </location>
</feature>
<gene>
    <name evidence="2" type="ORF">GPECTOR_7g1087</name>
</gene>
<keyword evidence="3" id="KW-1185">Reference proteome</keyword>
<evidence type="ECO:0000313" key="2">
    <source>
        <dbReference type="EMBL" id="KXZ53194.1"/>
    </source>
</evidence>
<dbReference type="Proteomes" id="UP000075714">
    <property type="component" value="Unassembled WGS sequence"/>
</dbReference>